<comment type="similarity">
    <text evidence="2">Belongs to the DNA repair metallo-beta-lactamase (DRMBL) family.</text>
</comment>
<feature type="domain" description="DNA repair metallo-beta-lactamase" evidence="7">
    <location>
        <begin position="795"/>
        <end position="927"/>
    </location>
</feature>
<evidence type="ECO:0000256" key="1">
    <source>
        <dbReference type="ARBA" id="ARBA00004123"/>
    </source>
</evidence>
<keyword evidence="5" id="KW-0539">Nucleus</keyword>
<dbReference type="GO" id="GO:0006303">
    <property type="term" value="P:double-strand break repair via nonhomologous end joining"/>
    <property type="evidence" value="ECO:0007669"/>
    <property type="project" value="TreeGrafter"/>
</dbReference>
<sequence length="966" mass="106800">MASTSSGDGGGIRLPPRTSIHDLFRARHQAEAEAAEAAAAAAAAKTNKRRKAPANKTPTRAGNKLTSQTHPGASSSMSSAKKRAKATTSSTTKKRKAVAIAAHVDSDDSDIEILPSTLKPTTATTTTSGAKRSRTSTSDARVINCKRKGKLSQADSISIDLTIEDEDEVSSERESKGAAARSEHGASHDNDDDDDEHRFRDADDREQSWGQWDNDEGAHEGEQDLFLDESDNEAETPHRRGETPTRVREDKDEMWGEQCMVDDSDGDDVVFADEFDDQPITAIGQQGSSKDLEPIDNDSFSNDSTCPICSVSLGSTSKTAKEAHANSCLDECGDESTSVPKPSGRGIFSSMFGTRSKKSTPTSTKAKGKAVATPPEASSNGRRPLSSFMASFSFGASSSSSSSSSIPGAPNAFTALMTGHAETKQWKLAEEADKQKGRVPKGEFKKVPFYKWVEGLQITVDAFRYNAIQGCKAYFLTHAHSDHYQNLSASWDYGPIYCSVTTANLIKLKLGVKDEFLKPLPMNETVNVHGIDVTLIDANHCPGSVLFLFEGPHTDPNSPYSKTPSRIFRYLHCGDFRASPQHVLHPAVKNKRIDICYLDTTYLDSKYCFPAQELVIDACAQLVRERVLEGDEEALNRLAGEAEVGMRKGMKGWLSGAGIKKLEEEEEKVDLGKVGKREMAEVEEEDERVMREMEAEQLDAQMMSQGEEGVKTEEGGRVEELKKEEKVLEHIKKDWKPKVEKEEDSKKPKAEKLLVMVGTYSIGKERIVKGIAKALGTKIYCDERKSAILSSQDDPELHALMTSDPLEGQVHMCWLNSVNRDAMSDYHAQYSAKRMEGGYTQVIGLRPTGWTYKAEGLKGEKTPTIAKILERERLRKFSAAGMYPQRDSTSTFLGYGVPYSEHSSFYELTCFALSLDYVRMIPTVNVHTPASRKRMDDWLTRWKAEKKRRADARIPRLVPPRSENYW</sequence>
<evidence type="ECO:0000313" key="9">
    <source>
        <dbReference type="Proteomes" id="UP000198372"/>
    </source>
</evidence>
<dbReference type="PANTHER" id="PTHR23240:SF6">
    <property type="entry name" value="DNA CROSS-LINK REPAIR 1A PROTEIN"/>
    <property type="match status" value="1"/>
</dbReference>
<dbReference type="InterPro" id="IPR036866">
    <property type="entry name" value="RibonucZ/Hydroxyglut_hydro"/>
</dbReference>
<accession>A0A238FFI5</accession>
<dbReference type="CDD" id="cd16273">
    <property type="entry name" value="SNM1A-1C-like_MBL-fold"/>
    <property type="match status" value="1"/>
</dbReference>
<name>A0A238FFI5_9BASI</name>
<dbReference type="GO" id="GO:0035312">
    <property type="term" value="F:5'-3' DNA exonuclease activity"/>
    <property type="evidence" value="ECO:0007669"/>
    <property type="project" value="TreeGrafter"/>
</dbReference>
<organism evidence="8 9">
    <name type="scientific">Microbotryum intermedium</name>
    <dbReference type="NCBI Taxonomy" id="269621"/>
    <lineage>
        <taxon>Eukaryota</taxon>
        <taxon>Fungi</taxon>
        <taxon>Dikarya</taxon>
        <taxon>Basidiomycota</taxon>
        <taxon>Pucciniomycotina</taxon>
        <taxon>Microbotryomycetes</taxon>
        <taxon>Microbotryales</taxon>
        <taxon>Microbotryaceae</taxon>
        <taxon>Microbotryum</taxon>
    </lineage>
</organism>
<evidence type="ECO:0000256" key="3">
    <source>
        <dbReference type="ARBA" id="ARBA00022763"/>
    </source>
</evidence>
<dbReference type="Pfam" id="PF07522">
    <property type="entry name" value="DRMBL"/>
    <property type="match status" value="1"/>
</dbReference>
<dbReference type="GO" id="GO:0005634">
    <property type="term" value="C:nucleus"/>
    <property type="evidence" value="ECO:0007669"/>
    <property type="project" value="UniProtKB-SubCell"/>
</dbReference>
<feature type="compositionally biased region" description="Polar residues" evidence="6">
    <location>
        <begin position="56"/>
        <end position="72"/>
    </location>
</feature>
<gene>
    <name evidence="8" type="ORF">BQ2448_3643</name>
</gene>
<evidence type="ECO:0000256" key="2">
    <source>
        <dbReference type="ARBA" id="ARBA00010304"/>
    </source>
</evidence>
<protein>
    <submittedName>
        <fullName evidence="8">BQ2448_3643 protein</fullName>
    </submittedName>
</protein>
<reference evidence="9" key="1">
    <citation type="submission" date="2016-09" db="EMBL/GenBank/DDBJ databases">
        <authorList>
            <person name="Jeantristanb JTB J.-T."/>
            <person name="Ricardo R."/>
        </authorList>
    </citation>
    <scope>NUCLEOTIDE SEQUENCE [LARGE SCALE GENOMIC DNA]</scope>
</reference>
<feature type="compositionally biased region" description="Low complexity" evidence="6">
    <location>
        <begin position="114"/>
        <end position="138"/>
    </location>
</feature>
<dbReference type="Gene3D" id="3.60.15.10">
    <property type="entry name" value="Ribonuclease Z/Hydroxyacylglutathione hydrolase-like"/>
    <property type="match status" value="1"/>
</dbReference>
<keyword evidence="3" id="KW-0227">DNA damage</keyword>
<dbReference type="GO" id="GO:0003684">
    <property type="term" value="F:damaged DNA binding"/>
    <property type="evidence" value="ECO:0007669"/>
    <property type="project" value="TreeGrafter"/>
</dbReference>
<evidence type="ECO:0000313" key="8">
    <source>
        <dbReference type="EMBL" id="SCV70881.1"/>
    </source>
</evidence>
<evidence type="ECO:0000256" key="6">
    <source>
        <dbReference type="SAM" id="MobiDB-lite"/>
    </source>
</evidence>
<feature type="compositionally biased region" description="Low complexity" evidence="6">
    <location>
        <begin position="35"/>
        <end position="44"/>
    </location>
</feature>
<evidence type="ECO:0000256" key="4">
    <source>
        <dbReference type="ARBA" id="ARBA00023204"/>
    </source>
</evidence>
<evidence type="ECO:0000259" key="7">
    <source>
        <dbReference type="Pfam" id="PF07522"/>
    </source>
</evidence>
<proteinExistence type="inferred from homology"/>
<dbReference type="AlphaFoldDB" id="A0A238FFI5"/>
<dbReference type="OrthoDB" id="262529at2759"/>
<keyword evidence="9" id="KW-1185">Reference proteome</keyword>
<dbReference type="PANTHER" id="PTHR23240">
    <property type="entry name" value="DNA CROSS-LINK REPAIR PROTEIN PSO2/SNM1-RELATED"/>
    <property type="match status" value="1"/>
</dbReference>
<dbReference type="STRING" id="269621.A0A238FFI5"/>
<feature type="compositionally biased region" description="Basic and acidic residues" evidence="6">
    <location>
        <begin position="170"/>
        <end position="189"/>
    </location>
</feature>
<comment type="subcellular location">
    <subcellularLocation>
        <location evidence="1">Nucleus</location>
    </subcellularLocation>
</comment>
<feature type="compositionally biased region" description="Basic and acidic residues" evidence="6">
    <location>
        <begin position="235"/>
        <end position="254"/>
    </location>
</feature>
<dbReference type="SUPFAM" id="SSF56281">
    <property type="entry name" value="Metallo-hydrolase/oxidoreductase"/>
    <property type="match status" value="1"/>
</dbReference>
<feature type="compositionally biased region" description="Basic and acidic residues" evidence="6">
    <location>
        <begin position="196"/>
        <end position="207"/>
    </location>
</feature>
<evidence type="ECO:0000256" key="5">
    <source>
        <dbReference type="ARBA" id="ARBA00023242"/>
    </source>
</evidence>
<dbReference type="InterPro" id="IPR011084">
    <property type="entry name" value="DRMBL"/>
</dbReference>
<keyword evidence="4" id="KW-0234">DNA repair</keyword>
<dbReference type="Gene3D" id="3.40.50.12650">
    <property type="match status" value="1"/>
</dbReference>
<dbReference type="GO" id="GO:0036297">
    <property type="term" value="P:interstrand cross-link repair"/>
    <property type="evidence" value="ECO:0007669"/>
    <property type="project" value="TreeGrafter"/>
</dbReference>
<dbReference type="Proteomes" id="UP000198372">
    <property type="component" value="Unassembled WGS sequence"/>
</dbReference>
<dbReference type="EMBL" id="FMSP01000006">
    <property type="protein sequence ID" value="SCV70881.1"/>
    <property type="molecule type" value="Genomic_DNA"/>
</dbReference>
<feature type="region of interest" description="Disordered" evidence="6">
    <location>
        <begin position="330"/>
        <end position="384"/>
    </location>
</feature>
<feature type="compositionally biased region" description="Acidic residues" evidence="6">
    <location>
        <begin position="223"/>
        <end position="234"/>
    </location>
</feature>
<feature type="region of interest" description="Disordered" evidence="6">
    <location>
        <begin position="35"/>
        <end position="268"/>
    </location>
</feature>
<feature type="region of interest" description="Disordered" evidence="6">
    <location>
        <begin position="1"/>
        <end position="22"/>
    </location>
</feature>